<dbReference type="PANTHER" id="PTHR34298:SF2">
    <property type="entry name" value="SEGREGATION AND CONDENSATION PROTEIN B"/>
    <property type="match status" value="1"/>
</dbReference>
<evidence type="ECO:0000313" key="6">
    <source>
        <dbReference type="EMBL" id="QIK52540.1"/>
    </source>
</evidence>
<dbReference type="GO" id="GO:0051304">
    <property type="term" value="P:chromosome separation"/>
    <property type="evidence" value="ECO:0007669"/>
    <property type="project" value="InterPro"/>
</dbReference>
<dbReference type="SUPFAM" id="SSF46785">
    <property type="entry name" value="Winged helix' DNA-binding domain"/>
    <property type="match status" value="2"/>
</dbReference>
<dbReference type="PIRSF" id="PIRSF019345">
    <property type="entry name" value="ScpB"/>
    <property type="match status" value="1"/>
</dbReference>
<dbReference type="NCBIfam" id="TIGR00281">
    <property type="entry name" value="SMC-Scp complex subunit ScpB"/>
    <property type="match status" value="1"/>
</dbReference>
<reference evidence="6 7" key="1">
    <citation type="journal article" date="2017" name="Int. J. Syst. Evol. Microbiol.">
        <title>Jeotgalibaca porci sp. nov. and Jeotgalibaca arthritidis sp. nov., isolated from pigs, and emended description of the genus Jeotgalibaca.</title>
        <authorList>
            <person name="Zamora L."/>
            <person name="Perez-Sancho M."/>
            <person name="Dominguez L."/>
            <person name="Fernandez-Garayzabal J.F."/>
            <person name="Vela A.I."/>
        </authorList>
    </citation>
    <scope>NUCLEOTIDE SEQUENCE [LARGE SCALE GENOMIC DNA]</scope>
    <source>
        <strain evidence="6 7">CCUG 69148</strain>
    </source>
</reference>
<protein>
    <recommendedName>
        <fullName evidence="5">Segregation and condensation protein B</fullName>
    </recommendedName>
</protein>
<dbReference type="GeneID" id="94553825"/>
<evidence type="ECO:0000256" key="1">
    <source>
        <dbReference type="ARBA" id="ARBA00022490"/>
    </source>
</evidence>
<comment type="subcellular location">
    <subcellularLocation>
        <location evidence="5">Cytoplasm</location>
    </subcellularLocation>
    <text evidence="5">Associated with two foci at the outer edges of the nucleoid region in young cells, and at four foci within both cell halves in older cells.</text>
</comment>
<evidence type="ECO:0000256" key="2">
    <source>
        <dbReference type="ARBA" id="ARBA00022618"/>
    </source>
</evidence>
<keyword evidence="1 5" id="KW-0963">Cytoplasm</keyword>
<keyword evidence="3 5" id="KW-0159">Chromosome partition</keyword>
<dbReference type="GO" id="GO:0006260">
    <property type="term" value="P:DNA replication"/>
    <property type="evidence" value="ECO:0007669"/>
    <property type="project" value="UniProtKB-UniRule"/>
</dbReference>
<comment type="similarity">
    <text evidence="5">Belongs to the ScpB family.</text>
</comment>
<dbReference type="KEGG" id="jpo:G7058_11050"/>
<evidence type="ECO:0000256" key="5">
    <source>
        <dbReference type="HAMAP-Rule" id="MF_01804"/>
    </source>
</evidence>
<dbReference type="PANTHER" id="PTHR34298">
    <property type="entry name" value="SEGREGATION AND CONDENSATION PROTEIN B"/>
    <property type="match status" value="1"/>
</dbReference>
<dbReference type="Pfam" id="PF04079">
    <property type="entry name" value="SMC_ScpB"/>
    <property type="match status" value="1"/>
</dbReference>
<dbReference type="InterPro" id="IPR036388">
    <property type="entry name" value="WH-like_DNA-bd_sf"/>
</dbReference>
<accession>A0A6G7WJT4</accession>
<dbReference type="Proteomes" id="UP000501830">
    <property type="component" value="Chromosome"/>
</dbReference>
<dbReference type="GO" id="GO:0005737">
    <property type="term" value="C:cytoplasm"/>
    <property type="evidence" value="ECO:0007669"/>
    <property type="project" value="UniProtKB-SubCell"/>
</dbReference>
<comment type="subunit">
    <text evidence="5">Homodimer. Homodimerization may be required to stabilize the binding of ScpA to the Smc head domains. Component of a cohesin-like complex composed of ScpA, ScpB and the Smc homodimer, in which ScpA and ScpB bind to the head domain of Smc. The presence of the three proteins is required for the association of the complex with DNA.</text>
</comment>
<keyword evidence="7" id="KW-1185">Reference proteome</keyword>
<evidence type="ECO:0000256" key="4">
    <source>
        <dbReference type="ARBA" id="ARBA00023306"/>
    </source>
</evidence>
<dbReference type="GO" id="GO:0051301">
    <property type="term" value="P:cell division"/>
    <property type="evidence" value="ECO:0007669"/>
    <property type="project" value="UniProtKB-KW"/>
</dbReference>
<gene>
    <name evidence="5 6" type="primary">scpB</name>
    <name evidence="6" type="ORF">G7058_11050</name>
</gene>
<dbReference type="AlphaFoldDB" id="A0A6G7WJT4"/>
<dbReference type="EMBL" id="CP049889">
    <property type="protein sequence ID" value="QIK52540.1"/>
    <property type="molecule type" value="Genomic_DNA"/>
</dbReference>
<dbReference type="InterPro" id="IPR005234">
    <property type="entry name" value="ScpB_csome_segregation"/>
</dbReference>
<evidence type="ECO:0000313" key="7">
    <source>
        <dbReference type="Proteomes" id="UP000501830"/>
    </source>
</evidence>
<organism evidence="6 7">
    <name type="scientific">Jeotgalibaca porci</name>
    <dbReference type="NCBI Taxonomy" id="1868793"/>
    <lineage>
        <taxon>Bacteria</taxon>
        <taxon>Bacillati</taxon>
        <taxon>Bacillota</taxon>
        <taxon>Bacilli</taxon>
        <taxon>Lactobacillales</taxon>
        <taxon>Carnobacteriaceae</taxon>
        <taxon>Jeotgalibaca</taxon>
    </lineage>
</organism>
<evidence type="ECO:0000256" key="3">
    <source>
        <dbReference type="ARBA" id="ARBA00022829"/>
    </source>
</evidence>
<dbReference type="Gene3D" id="1.10.10.10">
    <property type="entry name" value="Winged helix-like DNA-binding domain superfamily/Winged helix DNA-binding domain"/>
    <property type="match status" value="2"/>
</dbReference>
<proteinExistence type="inferred from homology"/>
<dbReference type="HAMAP" id="MF_01804">
    <property type="entry name" value="ScpB"/>
    <property type="match status" value="1"/>
</dbReference>
<comment type="function">
    <text evidence="5">Participates in chromosomal partition during cell division. May act via the formation of a condensin-like complex containing Smc and ScpA that pull DNA away from mid-cell into both cell halves.</text>
</comment>
<dbReference type="InterPro" id="IPR036390">
    <property type="entry name" value="WH_DNA-bd_sf"/>
</dbReference>
<keyword evidence="4 5" id="KW-0131">Cell cycle</keyword>
<dbReference type="RefSeq" id="WP_166063574.1">
    <property type="nucleotide sequence ID" value="NZ_CP049889.1"/>
</dbReference>
<name>A0A6G7WJT4_9LACT</name>
<keyword evidence="2 5" id="KW-0132">Cell division</keyword>
<sequence>MEERTGALESLLFIAGDEGMTLEEMAVLLEMTPLEAHNLVLALQKSYEEKEGSGLTVIETRSRYQLATKRRYSELIKKYAVSPFISHLSQAALETLAIIAYKQPITRIEIDEIRGVQSANMLQRLVLRGLVKDLGRAETPGRPIIYGTSDYFMNYFGLKDLEDLPNAEGLFDITDDEMFDLFEQEDFPMNEEE</sequence>